<feature type="transmembrane region" description="Helical" evidence="3">
    <location>
        <begin position="183"/>
        <end position="203"/>
    </location>
</feature>
<dbReference type="PANTHER" id="PTHR32347">
    <property type="entry name" value="EFFLUX SYSTEM COMPONENT YKNX-RELATED"/>
    <property type="match status" value="1"/>
</dbReference>
<evidence type="ECO:0000256" key="3">
    <source>
        <dbReference type="SAM" id="Phobius"/>
    </source>
</evidence>
<dbReference type="KEGG" id="mff:MFFC18_07500"/>
<accession>A0A5B9P5W5</accession>
<reference evidence="5 6" key="1">
    <citation type="submission" date="2019-08" db="EMBL/GenBank/DDBJ databases">
        <title>Deep-cultivation of Planctomycetes and their phenomic and genomic characterization uncovers novel biology.</title>
        <authorList>
            <person name="Wiegand S."/>
            <person name="Jogler M."/>
            <person name="Boedeker C."/>
            <person name="Pinto D."/>
            <person name="Vollmers J."/>
            <person name="Rivas-Marin E."/>
            <person name="Kohn T."/>
            <person name="Peeters S.H."/>
            <person name="Heuer A."/>
            <person name="Rast P."/>
            <person name="Oberbeckmann S."/>
            <person name="Bunk B."/>
            <person name="Jeske O."/>
            <person name="Meyerdierks A."/>
            <person name="Storesund J.E."/>
            <person name="Kallscheuer N."/>
            <person name="Luecker S."/>
            <person name="Lage O.M."/>
            <person name="Pohl T."/>
            <person name="Merkel B.J."/>
            <person name="Hornburger P."/>
            <person name="Mueller R.-W."/>
            <person name="Bruemmer F."/>
            <person name="Labrenz M."/>
            <person name="Spormann A.M."/>
            <person name="Op den Camp H."/>
            <person name="Overmann J."/>
            <person name="Amann R."/>
            <person name="Jetten M.S.M."/>
            <person name="Mascher T."/>
            <person name="Medema M.H."/>
            <person name="Devos D.P."/>
            <person name="Kaster A.-K."/>
            <person name="Ovreas L."/>
            <person name="Rohde M."/>
            <person name="Galperin M.Y."/>
            <person name="Jogler C."/>
        </authorList>
    </citation>
    <scope>NUCLEOTIDE SEQUENCE [LARGE SCALE GENOMIC DNA]</scope>
    <source>
        <strain evidence="5 6">FC18</strain>
    </source>
</reference>
<feature type="transmembrane region" description="Helical" evidence="3">
    <location>
        <begin position="158"/>
        <end position="177"/>
    </location>
</feature>
<dbReference type="InterPro" id="IPR050465">
    <property type="entry name" value="UPF0194_transport"/>
</dbReference>
<dbReference type="Proteomes" id="UP000322214">
    <property type="component" value="Chromosome"/>
</dbReference>
<dbReference type="Gene3D" id="2.40.50.100">
    <property type="match status" value="1"/>
</dbReference>
<feature type="transmembrane region" description="Helical" evidence="3">
    <location>
        <begin position="358"/>
        <end position="379"/>
    </location>
</feature>
<proteinExistence type="predicted"/>
<sequence length="722" mass="79725">MNAAAMQSMGDPNAQWLGAVLTLRKELRFETRTQQGKSFVIVEDPVRNKFFQIGTREFSLISAIDGSRTMGELAADIGDDSIGESFAVQVCQWLIQSNLAYSDAMDSSKRINAQAQSIAKAGLIGKLNPVSFKVKLFNPTKALDAIFPVARLAFLKPFFVVWCLVTAIGLKTIWAHWDAMGGASTGILSGYGWAWLLAFWLVLKIVHEAAHGIACRKYGGEVPEAGVLMLLFTPMAYVNVTSMWRFSSRWHRIVVAAAGMYVELFISFISVIVWSQTEGIVADTAFQLFIMSSVTTILFNANPLMRFDGYFILSDLLGVANLYPKGTRWFGDRLKSVIFGTPPTPNVIPRGEFWRCSIYGSMAFFWKLLISISLTIGASVLLPNFGVFLAAIGAAMWIGMPLYQQYQQTIGNKAKHPVSPKRLAISGCTIAAIAGLLFFVLGAPATKSAPAVVQFANETILRADSPGFIDEVFVESGSQVKQGDLLVRLRNQELLDEVTALACDVDESCIQIRIHQQADELGLARVEEEHLAGLRKQLAEKTKMAQSLEIRAPFDGFVFQRKLHNMQGQFVEQGDPMLNVARHRSKEVIVSIDQRDLDSVKENQGQELRVMISGMPVFRSRFTRVNPRATTTPTHPSLCAFAGGPLPVKASGSESEDGPSFELLSPRFTAELSLEDDISQSLHSGQRGLAFFKTGRQSMGSYLYLASCEWLRNKIELAMQVH</sequence>
<dbReference type="OrthoDB" id="9759690at2"/>
<evidence type="ECO:0000256" key="1">
    <source>
        <dbReference type="ARBA" id="ARBA00004196"/>
    </source>
</evidence>
<keyword evidence="3" id="KW-0812">Transmembrane</keyword>
<dbReference type="GO" id="GO:0030313">
    <property type="term" value="C:cell envelope"/>
    <property type="evidence" value="ECO:0007669"/>
    <property type="project" value="UniProtKB-SubCell"/>
</dbReference>
<dbReference type="InterPro" id="IPR058647">
    <property type="entry name" value="BSH_CzcB-like"/>
</dbReference>
<dbReference type="EMBL" id="CP042912">
    <property type="protein sequence ID" value="QEG20899.1"/>
    <property type="molecule type" value="Genomic_DNA"/>
</dbReference>
<evidence type="ECO:0000313" key="6">
    <source>
        <dbReference type="Proteomes" id="UP000322214"/>
    </source>
</evidence>
<feature type="transmembrane region" description="Helical" evidence="3">
    <location>
        <begin position="253"/>
        <end position="274"/>
    </location>
</feature>
<dbReference type="RefSeq" id="WP_075085171.1">
    <property type="nucleotide sequence ID" value="NZ_CP042912.1"/>
</dbReference>
<keyword evidence="2" id="KW-0175">Coiled coil</keyword>
<evidence type="ECO:0000259" key="4">
    <source>
        <dbReference type="Pfam" id="PF25973"/>
    </source>
</evidence>
<protein>
    <submittedName>
        <fullName evidence="5">HlyD family secretion protein</fullName>
    </submittedName>
</protein>
<keyword evidence="6" id="KW-1185">Reference proteome</keyword>
<dbReference type="PANTHER" id="PTHR32347:SF23">
    <property type="entry name" value="BLL5650 PROTEIN"/>
    <property type="match status" value="1"/>
</dbReference>
<name>A0A5B9P5W5_9BACT</name>
<dbReference type="Pfam" id="PF25973">
    <property type="entry name" value="BSH_CzcB"/>
    <property type="match status" value="1"/>
</dbReference>
<organism evidence="5 6">
    <name type="scientific">Mariniblastus fucicola</name>
    <dbReference type="NCBI Taxonomy" id="980251"/>
    <lineage>
        <taxon>Bacteria</taxon>
        <taxon>Pseudomonadati</taxon>
        <taxon>Planctomycetota</taxon>
        <taxon>Planctomycetia</taxon>
        <taxon>Pirellulales</taxon>
        <taxon>Pirellulaceae</taxon>
        <taxon>Mariniblastus</taxon>
    </lineage>
</organism>
<comment type="subcellular location">
    <subcellularLocation>
        <location evidence="1">Cell envelope</location>
    </subcellularLocation>
</comment>
<dbReference type="STRING" id="980251.GCA_001642875_02951"/>
<feature type="transmembrane region" description="Helical" evidence="3">
    <location>
        <begin position="280"/>
        <end position="301"/>
    </location>
</feature>
<feature type="transmembrane region" description="Helical" evidence="3">
    <location>
        <begin position="385"/>
        <end position="403"/>
    </location>
</feature>
<keyword evidence="3" id="KW-1133">Transmembrane helix</keyword>
<dbReference type="AlphaFoldDB" id="A0A5B9P5W5"/>
<feature type="transmembrane region" description="Helical" evidence="3">
    <location>
        <begin position="423"/>
        <end position="443"/>
    </location>
</feature>
<dbReference type="SUPFAM" id="SSF111369">
    <property type="entry name" value="HlyD-like secretion proteins"/>
    <property type="match status" value="1"/>
</dbReference>
<evidence type="ECO:0000256" key="2">
    <source>
        <dbReference type="ARBA" id="ARBA00023054"/>
    </source>
</evidence>
<gene>
    <name evidence="5" type="ORF">MFFC18_07500</name>
</gene>
<feature type="domain" description="CzcB-like barrel-sandwich hybrid" evidence="4">
    <location>
        <begin position="464"/>
        <end position="581"/>
    </location>
</feature>
<evidence type="ECO:0000313" key="5">
    <source>
        <dbReference type="EMBL" id="QEG20899.1"/>
    </source>
</evidence>
<keyword evidence="3" id="KW-0472">Membrane</keyword>